<comment type="cofactor">
    <cofactor evidence="1">
        <name>Mn(2+)</name>
        <dbReference type="ChEBI" id="CHEBI:29035"/>
    </cofactor>
</comment>
<dbReference type="EC" id="6.3.4.-" evidence="12"/>
<proteinExistence type="predicted"/>
<dbReference type="GO" id="GO:0005524">
    <property type="term" value="F:ATP binding"/>
    <property type="evidence" value="ECO:0007669"/>
    <property type="project" value="UniProtKB-UniRule"/>
</dbReference>
<dbReference type="InterPro" id="IPR023656">
    <property type="entry name" value="IMP_biosynth_PurP"/>
</dbReference>
<dbReference type="Gene3D" id="3.30.470.20">
    <property type="entry name" value="ATP-grasp fold, B domain"/>
    <property type="match status" value="1"/>
</dbReference>
<dbReference type="PANTHER" id="PTHR38147:SF2">
    <property type="entry name" value="5-FORMAMINOIMIDAZOLE-4-CARBOXAMIDE-1-(BETA)-D-RIBOFURANOSYL 5'-MONOPHOSPHATE SYNTHETASE"/>
    <property type="match status" value="1"/>
</dbReference>
<organism evidence="12 13">
    <name type="scientific">Candidatus Gottesmanbacteria bacterium GW2011_GWA2_43_14</name>
    <dbReference type="NCBI Taxonomy" id="1618443"/>
    <lineage>
        <taxon>Bacteria</taxon>
        <taxon>Candidatus Gottesmaniibacteriota</taxon>
    </lineage>
</organism>
<dbReference type="Proteomes" id="UP000034894">
    <property type="component" value="Unassembled WGS sequence"/>
</dbReference>
<dbReference type="Gene3D" id="3.30.1490.20">
    <property type="entry name" value="ATP-grasp fold, A domain"/>
    <property type="match status" value="1"/>
</dbReference>
<dbReference type="SUPFAM" id="SSF52440">
    <property type="entry name" value="PreATP-grasp domain"/>
    <property type="match status" value="1"/>
</dbReference>
<evidence type="ECO:0000313" key="12">
    <source>
        <dbReference type="EMBL" id="KKS98485.1"/>
    </source>
</evidence>
<dbReference type="GO" id="GO:0000287">
    <property type="term" value="F:magnesium ion binding"/>
    <property type="evidence" value="ECO:0007669"/>
    <property type="project" value="InterPro"/>
</dbReference>
<evidence type="ECO:0000256" key="6">
    <source>
        <dbReference type="ARBA" id="ARBA00022755"/>
    </source>
</evidence>
<evidence type="ECO:0000256" key="1">
    <source>
        <dbReference type="ARBA" id="ARBA00001936"/>
    </source>
</evidence>
<dbReference type="InterPro" id="IPR016185">
    <property type="entry name" value="PreATP-grasp_dom_sf"/>
</dbReference>
<evidence type="ECO:0000256" key="10">
    <source>
        <dbReference type="PROSITE-ProRule" id="PRU00409"/>
    </source>
</evidence>
<keyword evidence="4" id="KW-0479">Metal-binding</keyword>
<evidence type="ECO:0000256" key="5">
    <source>
        <dbReference type="ARBA" id="ARBA00022741"/>
    </source>
</evidence>
<dbReference type="AlphaFoldDB" id="A0A0G1DKU2"/>
<keyword evidence="7 10" id="KW-0067">ATP-binding</keyword>
<dbReference type="GO" id="GO:0006188">
    <property type="term" value="P:IMP biosynthetic process"/>
    <property type="evidence" value="ECO:0007669"/>
    <property type="project" value="InterPro"/>
</dbReference>
<dbReference type="Pfam" id="PF06973">
    <property type="entry name" value="DUF1297"/>
    <property type="match status" value="1"/>
</dbReference>
<keyword evidence="6" id="KW-0658">Purine biosynthesis</keyword>
<reference evidence="12 13" key="1">
    <citation type="journal article" date="2015" name="Nature">
        <title>rRNA introns, odd ribosomes, and small enigmatic genomes across a large radiation of phyla.</title>
        <authorList>
            <person name="Brown C.T."/>
            <person name="Hug L.A."/>
            <person name="Thomas B.C."/>
            <person name="Sharon I."/>
            <person name="Castelle C.J."/>
            <person name="Singh A."/>
            <person name="Wilkins M.J."/>
            <person name="Williams K.H."/>
            <person name="Banfield J.F."/>
        </authorList>
    </citation>
    <scope>NUCLEOTIDE SEQUENCE [LARGE SCALE GENOMIC DNA]</scope>
</reference>
<dbReference type="SUPFAM" id="SSF56059">
    <property type="entry name" value="Glutathione synthetase ATP-binding domain-like"/>
    <property type="match status" value="1"/>
</dbReference>
<dbReference type="EMBL" id="LCFP01000001">
    <property type="protein sequence ID" value="KKS98485.1"/>
    <property type="molecule type" value="Genomic_DNA"/>
</dbReference>
<evidence type="ECO:0000256" key="7">
    <source>
        <dbReference type="ARBA" id="ARBA00022840"/>
    </source>
</evidence>
<keyword evidence="3 12" id="KW-0436">Ligase</keyword>
<dbReference type="PANTHER" id="PTHR38147">
    <property type="entry name" value="5-FORMAMINOIMIDAZOLE-4-CARBOXAMIDE-1-(BETA)-D-RIBOFURANOSYL 5'-MONOPHOSPHATE SYNTHETASE-RELATED"/>
    <property type="match status" value="1"/>
</dbReference>
<evidence type="ECO:0000256" key="9">
    <source>
        <dbReference type="ARBA" id="ARBA00023211"/>
    </source>
</evidence>
<dbReference type="Pfam" id="PF06849">
    <property type="entry name" value="DUF1246"/>
    <property type="match status" value="1"/>
</dbReference>
<dbReference type="InterPro" id="IPR011761">
    <property type="entry name" value="ATP-grasp"/>
</dbReference>
<evidence type="ECO:0000256" key="4">
    <source>
        <dbReference type="ARBA" id="ARBA00022723"/>
    </source>
</evidence>
<keyword evidence="9" id="KW-0464">Manganese</keyword>
<evidence type="ECO:0000256" key="8">
    <source>
        <dbReference type="ARBA" id="ARBA00022842"/>
    </source>
</evidence>
<evidence type="ECO:0000256" key="2">
    <source>
        <dbReference type="ARBA" id="ARBA00001946"/>
    </source>
</evidence>
<dbReference type="STRING" id="1618443.UV73_C0001G0006"/>
<keyword evidence="8" id="KW-0460">Magnesium</keyword>
<dbReference type="InterPro" id="IPR010672">
    <property type="entry name" value="IMP_biosynth_PurP_N"/>
</dbReference>
<dbReference type="InterPro" id="IPR009720">
    <property type="entry name" value="IMP_biosynth_PurP_C"/>
</dbReference>
<gene>
    <name evidence="12" type="ORF">UV73_C0001G0006</name>
</gene>
<evidence type="ECO:0000256" key="3">
    <source>
        <dbReference type="ARBA" id="ARBA00022598"/>
    </source>
</evidence>
<keyword evidence="5 10" id="KW-0547">Nucleotide-binding</keyword>
<accession>A0A0G1DKU2</accession>
<dbReference type="PROSITE" id="PS50975">
    <property type="entry name" value="ATP_GRASP"/>
    <property type="match status" value="1"/>
</dbReference>
<dbReference type="Gene3D" id="3.40.50.20">
    <property type="match status" value="1"/>
</dbReference>
<comment type="caution">
    <text evidence="12">The sequence shown here is derived from an EMBL/GenBank/DDBJ whole genome shotgun (WGS) entry which is preliminary data.</text>
</comment>
<protein>
    <submittedName>
        <fullName evidence="12">Phosphoribosylaminoimidazolecarboxamide formyltransferase, 5-formaminoimidazole-4-carboxamide-1-(Beta)-D-ribofuranosyl 5'-monophosphate synthetase</fullName>
        <ecNumber evidence="12">6.3.4.-</ecNumber>
    </submittedName>
</protein>
<feature type="domain" description="ATP-grasp" evidence="11">
    <location>
        <begin position="98"/>
        <end position="313"/>
    </location>
</feature>
<dbReference type="InterPro" id="IPR013815">
    <property type="entry name" value="ATP_grasp_subdomain_1"/>
</dbReference>
<dbReference type="GO" id="GO:0016740">
    <property type="term" value="F:transferase activity"/>
    <property type="evidence" value="ECO:0007669"/>
    <property type="project" value="UniProtKB-KW"/>
</dbReference>
<sequence length="337" mass="38312">MKKYIIATLASHSSLQILKGAKNEGFRTLAFCLKKNASFYGNFPFIDEIVILENYHDLIRFEKKFVKTNVIMIPHGSFVAYLGKDFDRQTKFRYFGNKKVLEIEGDRLLQKKMLDGAGLKIPLTFLSPDKVDRPVIVKTYGARGGSGYFLAKDKKVLKSKLKEKQFDKGKFLIQEYIIGTPVYIQYFYSLLTGKLEITGIDRRYESDADGLGRLPFDFHKDLKPEPEFTVIGNFPIVLRESLLPQVYKMGQQIITNSKLLAPPKGLFGPFCLETIINRDSEIFTIEISCRIVAGTNLYISGSPYLDLLYDMPMSVGRRIALEIKNAIGDNKLAKILT</sequence>
<comment type="cofactor">
    <cofactor evidence="2">
        <name>Mg(2+)</name>
        <dbReference type="ChEBI" id="CHEBI:18420"/>
    </cofactor>
</comment>
<evidence type="ECO:0000259" key="11">
    <source>
        <dbReference type="PROSITE" id="PS50975"/>
    </source>
</evidence>
<keyword evidence="12" id="KW-0808">Transferase</keyword>
<name>A0A0G1DKU2_9BACT</name>
<dbReference type="GO" id="GO:0016879">
    <property type="term" value="F:ligase activity, forming carbon-nitrogen bonds"/>
    <property type="evidence" value="ECO:0007669"/>
    <property type="project" value="InterPro"/>
</dbReference>
<dbReference type="PIRSF" id="PIRSF004602">
    <property type="entry name" value="ATPgrasp_PurP"/>
    <property type="match status" value="1"/>
</dbReference>
<dbReference type="PATRIC" id="fig|1618443.3.peg.6"/>
<evidence type="ECO:0000313" key="13">
    <source>
        <dbReference type="Proteomes" id="UP000034894"/>
    </source>
</evidence>